<dbReference type="InterPro" id="IPR027417">
    <property type="entry name" value="P-loop_NTPase"/>
</dbReference>
<comment type="caution">
    <text evidence="2">The sequence shown here is derived from an EMBL/GenBank/DDBJ whole genome shotgun (WGS) entry which is preliminary data.</text>
</comment>
<dbReference type="Pfam" id="PF00485">
    <property type="entry name" value="PRK"/>
    <property type="match status" value="1"/>
</dbReference>
<dbReference type="OrthoDB" id="455474at2"/>
<dbReference type="Gene3D" id="3.40.50.300">
    <property type="entry name" value="P-loop containing nucleotide triphosphate hydrolases"/>
    <property type="match status" value="1"/>
</dbReference>
<gene>
    <name evidence="2" type="ORF">FME95_00725</name>
</gene>
<keyword evidence="3" id="KW-1185">Reference proteome</keyword>
<dbReference type="GO" id="GO:0005524">
    <property type="term" value="F:ATP binding"/>
    <property type="evidence" value="ECO:0007669"/>
    <property type="project" value="InterPro"/>
</dbReference>
<protein>
    <submittedName>
        <fullName evidence="2">Kinase</fullName>
    </submittedName>
</protein>
<dbReference type="EMBL" id="VKAD01000001">
    <property type="protein sequence ID" value="TXR54916.1"/>
    <property type="molecule type" value="Genomic_DNA"/>
</dbReference>
<reference evidence="2 3" key="1">
    <citation type="submission" date="2019-07" db="EMBL/GenBank/DDBJ databases">
        <title>Reinekea sp. strain SSH23 genome sequencing and assembly.</title>
        <authorList>
            <person name="Kim I."/>
        </authorList>
    </citation>
    <scope>NUCLEOTIDE SEQUENCE [LARGE SCALE GENOMIC DNA]</scope>
    <source>
        <strain evidence="2 3">SSH23</strain>
    </source>
</reference>
<organism evidence="2 3">
    <name type="scientific">Reinekea thalattae</name>
    <dbReference type="NCBI Taxonomy" id="2593301"/>
    <lineage>
        <taxon>Bacteria</taxon>
        <taxon>Pseudomonadati</taxon>
        <taxon>Pseudomonadota</taxon>
        <taxon>Gammaproteobacteria</taxon>
        <taxon>Oceanospirillales</taxon>
        <taxon>Saccharospirillaceae</taxon>
        <taxon>Reinekea</taxon>
    </lineage>
</organism>
<evidence type="ECO:0000313" key="3">
    <source>
        <dbReference type="Proteomes" id="UP000321764"/>
    </source>
</evidence>
<evidence type="ECO:0000259" key="1">
    <source>
        <dbReference type="Pfam" id="PF00485"/>
    </source>
</evidence>
<proteinExistence type="predicted"/>
<keyword evidence="2" id="KW-0418">Kinase</keyword>
<dbReference type="InterPro" id="IPR006083">
    <property type="entry name" value="PRK/URK"/>
</dbReference>
<feature type="domain" description="Phosphoribulokinase/uridine kinase" evidence="1">
    <location>
        <begin position="8"/>
        <end position="124"/>
    </location>
</feature>
<dbReference type="GO" id="GO:0016301">
    <property type="term" value="F:kinase activity"/>
    <property type="evidence" value="ECO:0007669"/>
    <property type="project" value="UniProtKB-KW"/>
</dbReference>
<accession>A0A5C8ZDB5</accession>
<evidence type="ECO:0000313" key="2">
    <source>
        <dbReference type="EMBL" id="TXR54916.1"/>
    </source>
</evidence>
<keyword evidence="2" id="KW-0808">Transferase</keyword>
<dbReference type="SUPFAM" id="SSF52540">
    <property type="entry name" value="P-loop containing nucleoside triphosphate hydrolases"/>
    <property type="match status" value="1"/>
</dbReference>
<dbReference type="Proteomes" id="UP000321764">
    <property type="component" value="Unassembled WGS sequence"/>
</dbReference>
<dbReference type="AlphaFoldDB" id="A0A5C8ZDB5"/>
<name>A0A5C8ZDB5_9GAMM</name>
<sequence>MASEQPIIVGINGCQGSGKSTVTDLLTLLLNEYHACPAMGMSIDDFYLTQQQRNQLAEQVHPLFATRGVPGTHNTELMHETLNRLKNSQLPVQIPKFNKAIDNPYPQAQWPLVEQPVKVILFEGWCVAAMPQADSELVEPVNKLEREEDPKAIWRGYANKKLAEEYQQLFSLIDRIVMLKAPGFHTVQAWRLQQEHKLRDRVTKEKGDSSAVMSDEQVERFIQHYQRVTQNCFNQLPEKADELFLMDEQRQIQQSVCR</sequence>
<dbReference type="PANTHER" id="PTHR10285">
    <property type="entry name" value="URIDINE KINASE"/>
    <property type="match status" value="1"/>
</dbReference>